<accession>U1PT08</accession>
<reference evidence="3 4" key="1">
    <citation type="journal article" date="2013" name="PLoS ONE">
        <title>Assembly-driven community genomics of a hypersaline microbial ecosystem.</title>
        <authorList>
            <person name="Podell S."/>
            <person name="Ugalde J.A."/>
            <person name="Narasingarao P."/>
            <person name="Banfield J.F."/>
            <person name="Heidelberg K.B."/>
            <person name="Allen E.E."/>
        </authorList>
    </citation>
    <scope>NUCLEOTIDE SEQUENCE [LARGE SCALE GENOMIC DNA]</scope>
    <source>
        <strain evidence="4">J07HQW2</strain>
    </source>
</reference>
<dbReference type="Proteomes" id="UP000030710">
    <property type="component" value="Unassembled WGS sequence"/>
</dbReference>
<sequence length="249" mass="26090">MSSVSSSLDNPYVHLKAFGGAFVIIALIFVAAAVAISLGGVAVSAVGIGRDTALGLALMSAFQFVGFGVVGVGYAYLTDQLNRIGLTRPTSRDLVWIVGGLVVLIGLFAGINALFGLLGIESADSAIIDQGQNNPVYFLYLIPVTIFLVGPAEELIFRGLIQTQFRDAYGSIFAVVAASSVFAAVHFSSYSGGDIFELLATLMTILVLGATLGMLYERTRTLLVPAVVHGLFNTVQFVLAYVSIVNGGL</sequence>
<organism evidence="3 4">
    <name type="scientific">Haloquadratum walsbyi J07HQW2</name>
    <dbReference type="NCBI Taxonomy" id="1238425"/>
    <lineage>
        <taxon>Archaea</taxon>
        <taxon>Methanobacteriati</taxon>
        <taxon>Methanobacteriota</taxon>
        <taxon>Stenosarchaea group</taxon>
        <taxon>Halobacteria</taxon>
        <taxon>Halobacteriales</taxon>
        <taxon>Haloferacaceae</taxon>
        <taxon>Haloquadratum</taxon>
    </lineage>
</organism>
<dbReference type="PANTHER" id="PTHR36435">
    <property type="entry name" value="SLR1288 PROTEIN"/>
    <property type="match status" value="1"/>
</dbReference>
<dbReference type="EMBL" id="KE356561">
    <property type="protein sequence ID" value="ERG95501.1"/>
    <property type="molecule type" value="Genomic_DNA"/>
</dbReference>
<evidence type="ECO:0000313" key="4">
    <source>
        <dbReference type="Proteomes" id="UP000030710"/>
    </source>
</evidence>
<proteinExistence type="predicted"/>
<feature type="transmembrane region" description="Helical" evidence="1">
    <location>
        <begin position="54"/>
        <end position="74"/>
    </location>
</feature>
<feature type="transmembrane region" description="Helical" evidence="1">
    <location>
        <begin position="195"/>
        <end position="215"/>
    </location>
</feature>
<dbReference type="PANTHER" id="PTHR36435:SF1">
    <property type="entry name" value="CAAX AMINO TERMINAL PROTEASE FAMILY PROTEIN"/>
    <property type="match status" value="1"/>
</dbReference>
<dbReference type="Pfam" id="PF02517">
    <property type="entry name" value="Rce1-like"/>
    <property type="match status" value="1"/>
</dbReference>
<feature type="transmembrane region" description="Helical" evidence="1">
    <location>
        <begin position="94"/>
        <end position="117"/>
    </location>
</feature>
<feature type="transmembrane region" description="Helical" evidence="1">
    <location>
        <begin position="169"/>
        <end position="189"/>
    </location>
</feature>
<feature type="domain" description="CAAX prenyl protease 2/Lysostaphin resistance protein A-like" evidence="2">
    <location>
        <begin position="137"/>
        <end position="235"/>
    </location>
</feature>
<keyword evidence="3" id="KW-0378">Hydrolase</keyword>
<dbReference type="GO" id="GO:0004175">
    <property type="term" value="F:endopeptidase activity"/>
    <property type="evidence" value="ECO:0007669"/>
    <property type="project" value="UniProtKB-ARBA"/>
</dbReference>
<protein>
    <submittedName>
        <fullName evidence="3">Putative metal-dependent membrane protease</fullName>
    </submittedName>
</protein>
<dbReference type="InterPro" id="IPR003675">
    <property type="entry name" value="Rce1/LyrA-like_dom"/>
</dbReference>
<evidence type="ECO:0000259" key="2">
    <source>
        <dbReference type="Pfam" id="PF02517"/>
    </source>
</evidence>
<keyword evidence="1" id="KW-0472">Membrane</keyword>
<keyword evidence="1" id="KW-1133">Transmembrane helix</keyword>
<evidence type="ECO:0000256" key="1">
    <source>
        <dbReference type="SAM" id="Phobius"/>
    </source>
</evidence>
<dbReference type="HOGENOM" id="CLU_073769_0_0_2"/>
<gene>
    <name evidence="3" type="ORF">J07HQW2_01958</name>
</gene>
<dbReference type="eggNOG" id="arCOG02766">
    <property type="taxonomic scope" value="Archaea"/>
</dbReference>
<dbReference type="InterPro" id="IPR052710">
    <property type="entry name" value="CAAX_protease"/>
</dbReference>
<keyword evidence="1" id="KW-0812">Transmembrane</keyword>
<feature type="transmembrane region" description="Helical" evidence="1">
    <location>
        <begin position="137"/>
        <end position="157"/>
    </location>
</feature>
<dbReference type="GO" id="GO:0006508">
    <property type="term" value="P:proteolysis"/>
    <property type="evidence" value="ECO:0007669"/>
    <property type="project" value="UniProtKB-KW"/>
</dbReference>
<evidence type="ECO:0000313" key="3">
    <source>
        <dbReference type="EMBL" id="ERG95501.1"/>
    </source>
</evidence>
<dbReference type="STRING" id="1238425.J07HQW2_01958"/>
<dbReference type="RefSeq" id="WP_021054978.1">
    <property type="nucleotide sequence ID" value="NZ_KE356561.1"/>
</dbReference>
<name>U1PT08_9EURY</name>
<dbReference type="AlphaFoldDB" id="U1PT08"/>
<dbReference type="GO" id="GO:0080120">
    <property type="term" value="P:CAAX-box protein maturation"/>
    <property type="evidence" value="ECO:0007669"/>
    <property type="project" value="UniProtKB-ARBA"/>
</dbReference>
<feature type="transmembrane region" description="Helical" evidence="1">
    <location>
        <begin position="21"/>
        <end position="48"/>
    </location>
</feature>
<feature type="transmembrane region" description="Helical" evidence="1">
    <location>
        <begin position="222"/>
        <end position="244"/>
    </location>
</feature>
<keyword evidence="3" id="KW-0645">Protease</keyword>